<dbReference type="PANTHER" id="PTHR47703">
    <property type="entry name" value="D-AMINOACID AMINOTRANSFERASE-LIKE PLP-DEPENDENT ENZYMES SUPERFAMILY PROTEIN"/>
    <property type="match status" value="1"/>
</dbReference>
<name>A0A7N0V5W4_KALFE</name>
<organism evidence="1 2">
    <name type="scientific">Kalanchoe fedtschenkoi</name>
    <name type="common">Lavender scallops</name>
    <name type="synonym">South American air plant</name>
    <dbReference type="NCBI Taxonomy" id="63787"/>
    <lineage>
        <taxon>Eukaryota</taxon>
        <taxon>Viridiplantae</taxon>
        <taxon>Streptophyta</taxon>
        <taxon>Embryophyta</taxon>
        <taxon>Tracheophyta</taxon>
        <taxon>Spermatophyta</taxon>
        <taxon>Magnoliopsida</taxon>
        <taxon>eudicotyledons</taxon>
        <taxon>Gunneridae</taxon>
        <taxon>Pentapetalae</taxon>
        <taxon>Saxifragales</taxon>
        <taxon>Crassulaceae</taxon>
        <taxon>Kalanchoe</taxon>
    </lineage>
</organism>
<dbReference type="PANTHER" id="PTHR47703:SF2">
    <property type="entry name" value="D-AMINOACID AMINOTRANSFERASE-LIKE PLP-DEPENDENT ENZYMES SUPERFAMILY PROTEIN"/>
    <property type="match status" value="1"/>
</dbReference>
<dbReference type="InterPro" id="IPR036038">
    <property type="entry name" value="Aminotransferase-like"/>
</dbReference>
<proteinExistence type="predicted"/>
<evidence type="ECO:0000313" key="1">
    <source>
        <dbReference type="EnsemblPlants" id="Kaladp0099s0086.1.v1.1"/>
    </source>
</evidence>
<evidence type="ECO:0000313" key="2">
    <source>
        <dbReference type="Proteomes" id="UP000594263"/>
    </source>
</evidence>
<dbReference type="Pfam" id="PF01063">
    <property type="entry name" value="Aminotran_4"/>
    <property type="match status" value="1"/>
</dbReference>
<evidence type="ECO:0008006" key="3">
    <source>
        <dbReference type="Google" id="ProtNLM"/>
    </source>
</evidence>
<dbReference type="AlphaFoldDB" id="A0A7N0V5W4"/>
<dbReference type="InterPro" id="IPR043131">
    <property type="entry name" value="BCAT-like_N"/>
</dbReference>
<dbReference type="Proteomes" id="UP000594263">
    <property type="component" value="Unplaced"/>
</dbReference>
<dbReference type="SUPFAM" id="SSF56752">
    <property type="entry name" value="D-aminoacid aminotransferase-like PLP-dependent enzymes"/>
    <property type="match status" value="1"/>
</dbReference>
<dbReference type="EnsemblPlants" id="Kaladp0099s0086.1.v1.1">
    <property type="protein sequence ID" value="Kaladp0099s0086.1.v1.1"/>
    <property type="gene ID" value="Kaladp0099s0086.v1.1"/>
</dbReference>
<accession>A0A7N0V5W4</accession>
<keyword evidence="2" id="KW-1185">Reference proteome</keyword>
<dbReference type="CDD" id="cd00449">
    <property type="entry name" value="PLPDE_IV"/>
    <property type="match status" value="1"/>
</dbReference>
<protein>
    <recommendedName>
        <fullName evidence="3">Class IV aminotransferase</fullName>
    </recommendedName>
</protein>
<dbReference type="Gene3D" id="3.20.10.10">
    <property type="entry name" value="D-amino Acid Aminotransferase, subunit A, domain 2"/>
    <property type="match status" value="1"/>
</dbReference>
<dbReference type="GO" id="GO:0003824">
    <property type="term" value="F:catalytic activity"/>
    <property type="evidence" value="ECO:0007669"/>
    <property type="project" value="InterPro"/>
</dbReference>
<dbReference type="InterPro" id="IPR001544">
    <property type="entry name" value="Aminotrans_IV"/>
</dbReference>
<dbReference type="OMA" id="VLCHIGL"/>
<dbReference type="InterPro" id="IPR043132">
    <property type="entry name" value="BCAT-like_C"/>
</dbReference>
<dbReference type="Gramene" id="Kaladp0099s0086.1.v1.1">
    <property type="protein sequence ID" value="Kaladp0099s0086.1.v1.1"/>
    <property type="gene ID" value="Kaladp0099s0086.v1.1"/>
</dbReference>
<reference evidence="1" key="1">
    <citation type="submission" date="2021-01" db="UniProtKB">
        <authorList>
            <consortium name="EnsemblPlants"/>
        </authorList>
    </citation>
    <scope>IDENTIFICATION</scope>
</reference>
<sequence length="352" mass="39360">MSSWNLLFRNGAPVRLNSDSIPPVSTFLESHSGAYTTTRTHEGSSRLLFWERHVSRLSNSMKILFESKPEFLFGKAQLNLSSLVESSVWIPVVRRVVEHSADEAMRGAMRRNEGEELVLTTLVSGNVGGLSELKGLDAEERICRCFDVYVHVGVYVPGVFGGLDNCARLAVVGCGRDVAAAKYSDWARLRKPLMKMKPPSATELLLTNDGNHILEGCVTNFFVVCRKDLSEMRRTTFLNHSYEVQTAPICDGVLPGIIRQVVIEVCAVNDIPLQEVAPSWSERESWEEAFVTSSLRVVQHVEKIEVPCSWESLEAQTWSEMSWDVKHFKDGPGIITTLIQNEIMKRASLEGC</sequence>
<dbReference type="Gene3D" id="3.30.470.10">
    <property type="match status" value="1"/>
</dbReference>